<gene>
    <name evidence="1" type="ORF">GTO91_04140</name>
</gene>
<comment type="caution">
    <text evidence="1">The sequence shown here is derived from an EMBL/GenBank/DDBJ whole genome shotgun (WGS) entry which is preliminary data.</text>
</comment>
<sequence length="66" mass="7195">MAGKIKMMIDQVISAKGKGNPILMKSAMLKFKLNGIDPDRYSLSSPDEHTVIEKVKKIAHSLGVAI</sequence>
<organism evidence="1 2">
    <name type="scientific">Heliomicrobium undosum</name>
    <dbReference type="NCBI Taxonomy" id="121734"/>
    <lineage>
        <taxon>Bacteria</taxon>
        <taxon>Bacillati</taxon>
        <taxon>Bacillota</taxon>
        <taxon>Clostridia</taxon>
        <taxon>Eubacteriales</taxon>
        <taxon>Heliobacteriaceae</taxon>
        <taxon>Heliomicrobium</taxon>
    </lineage>
</organism>
<protein>
    <submittedName>
        <fullName evidence="1">Uncharacterized protein</fullName>
    </submittedName>
</protein>
<dbReference type="EMBL" id="WXEY01000003">
    <property type="protein sequence ID" value="MZP28899.1"/>
    <property type="molecule type" value="Genomic_DNA"/>
</dbReference>
<accession>A0A845L1M0</accession>
<dbReference type="Proteomes" id="UP000463470">
    <property type="component" value="Unassembled WGS sequence"/>
</dbReference>
<dbReference type="AlphaFoldDB" id="A0A845L1M0"/>
<dbReference type="RefSeq" id="WP_161255292.1">
    <property type="nucleotide sequence ID" value="NZ_WXEY01000003.1"/>
</dbReference>
<evidence type="ECO:0000313" key="1">
    <source>
        <dbReference type="EMBL" id="MZP28899.1"/>
    </source>
</evidence>
<reference evidence="1 2" key="1">
    <citation type="submission" date="2020-01" db="EMBL/GenBank/DDBJ databases">
        <title>Whole-genome sequence of Heliobacterium undosum DSM 13378.</title>
        <authorList>
            <person name="Kyndt J.A."/>
            <person name="Meyer T.E."/>
        </authorList>
    </citation>
    <scope>NUCLEOTIDE SEQUENCE [LARGE SCALE GENOMIC DNA]</scope>
    <source>
        <strain evidence="1 2">DSM 13378</strain>
    </source>
</reference>
<evidence type="ECO:0000313" key="2">
    <source>
        <dbReference type="Proteomes" id="UP000463470"/>
    </source>
</evidence>
<proteinExistence type="predicted"/>
<name>A0A845L1M0_9FIRM</name>
<keyword evidence="2" id="KW-1185">Reference proteome</keyword>
<dbReference type="OrthoDB" id="2085632at2"/>